<dbReference type="InterPro" id="IPR036291">
    <property type="entry name" value="NAD(P)-bd_dom_sf"/>
</dbReference>
<dbReference type="Pfam" id="PF22725">
    <property type="entry name" value="GFO_IDH_MocA_C3"/>
    <property type="match status" value="1"/>
</dbReference>
<accession>A0A917X0F5</accession>
<feature type="domain" description="GFO/IDH/MocA-like oxidoreductase" evidence="4">
    <location>
        <begin position="130"/>
        <end position="250"/>
    </location>
</feature>
<gene>
    <name evidence="5" type="ORF">GCM10007977_055950</name>
</gene>
<name>A0A917X0F5_9ACTN</name>
<evidence type="ECO:0000256" key="2">
    <source>
        <dbReference type="ARBA" id="ARBA00023002"/>
    </source>
</evidence>
<dbReference type="InterPro" id="IPR000683">
    <property type="entry name" value="Gfo/Idh/MocA-like_OxRdtase_N"/>
</dbReference>
<protein>
    <recommendedName>
        <fullName evidence="7">Oxidoreductase</fullName>
    </recommendedName>
</protein>
<dbReference type="Gene3D" id="3.40.50.720">
    <property type="entry name" value="NAD(P)-binding Rossmann-like Domain"/>
    <property type="match status" value="1"/>
</dbReference>
<dbReference type="GO" id="GO:0016491">
    <property type="term" value="F:oxidoreductase activity"/>
    <property type="evidence" value="ECO:0007669"/>
    <property type="project" value="UniProtKB-KW"/>
</dbReference>
<dbReference type="EMBL" id="BMPI01000029">
    <property type="protein sequence ID" value="GGM47104.1"/>
    <property type="molecule type" value="Genomic_DNA"/>
</dbReference>
<feature type="domain" description="Gfo/Idh/MocA-like oxidoreductase N-terminal" evidence="3">
    <location>
        <begin position="8"/>
        <end position="120"/>
    </location>
</feature>
<evidence type="ECO:0008006" key="7">
    <source>
        <dbReference type="Google" id="ProtNLM"/>
    </source>
</evidence>
<evidence type="ECO:0000259" key="3">
    <source>
        <dbReference type="Pfam" id="PF01408"/>
    </source>
</evidence>
<dbReference type="RefSeq" id="WP_190252925.1">
    <property type="nucleotide sequence ID" value="NZ_BMPI01000029.1"/>
</dbReference>
<dbReference type="InterPro" id="IPR055170">
    <property type="entry name" value="GFO_IDH_MocA-like_dom"/>
</dbReference>
<organism evidence="5 6">
    <name type="scientific">Dactylosporangium sucinum</name>
    <dbReference type="NCBI Taxonomy" id="1424081"/>
    <lineage>
        <taxon>Bacteria</taxon>
        <taxon>Bacillati</taxon>
        <taxon>Actinomycetota</taxon>
        <taxon>Actinomycetes</taxon>
        <taxon>Micromonosporales</taxon>
        <taxon>Micromonosporaceae</taxon>
        <taxon>Dactylosporangium</taxon>
    </lineage>
</organism>
<dbReference type="Pfam" id="PF01408">
    <property type="entry name" value="GFO_IDH_MocA"/>
    <property type="match status" value="1"/>
</dbReference>
<evidence type="ECO:0000313" key="6">
    <source>
        <dbReference type="Proteomes" id="UP000642070"/>
    </source>
</evidence>
<reference evidence="5" key="1">
    <citation type="journal article" date="2014" name="Int. J. Syst. Evol. Microbiol.">
        <title>Complete genome sequence of Corynebacterium casei LMG S-19264T (=DSM 44701T), isolated from a smear-ripened cheese.</title>
        <authorList>
            <consortium name="US DOE Joint Genome Institute (JGI-PGF)"/>
            <person name="Walter F."/>
            <person name="Albersmeier A."/>
            <person name="Kalinowski J."/>
            <person name="Ruckert C."/>
        </authorList>
    </citation>
    <scope>NUCLEOTIDE SEQUENCE</scope>
    <source>
        <strain evidence="5">JCM 19831</strain>
    </source>
</reference>
<comment type="caution">
    <text evidence="5">The sequence shown here is derived from an EMBL/GenBank/DDBJ whole genome shotgun (WGS) entry which is preliminary data.</text>
</comment>
<dbReference type="SUPFAM" id="SSF51735">
    <property type="entry name" value="NAD(P)-binding Rossmann-fold domains"/>
    <property type="match status" value="1"/>
</dbReference>
<comment type="similarity">
    <text evidence="1">Belongs to the Gfo/Idh/MocA family.</text>
</comment>
<dbReference type="Proteomes" id="UP000642070">
    <property type="component" value="Unassembled WGS sequence"/>
</dbReference>
<keyword evidence="6" id="KW-1185">Reference proteome</keyword>
<reference evidence="5" key="2">
    <citation type="submission" date="2020-09" db="EMBL/GenBank/DDBJ databases">
        <authorList>
            <person name="Sun Q."/>
            <person name="Ohkuma M."/>
        </authorList>
    </citation>
    <scope>NUCLEOTIDE SEQUENCE</scope>
    <source>
        <strain evidence="5">JCM 19831</strain>
    </source>
</reference>
<sequence>MSAPSAPFRLALAGAGRMGRTHLRALAGHPEVTVTHVVEPVAAAAAQCGLPVCPAVGDLPPDVEGLLVAAPTGYHAEVVGAAVKAGLPVLCEKPAGLTPAQIRASGEAAAAAGVAFQVAYWRRFVPALQCLRERIAAGELGEVLFASAAQWDGAPPAVAFRAGSGGIFVDMGVHEFDELRWLTGQDITSVSAVAAGPVTDPEVRAAGSDVDSAQALLTLSGGATALVSLGRHFPGGDFAGIEVYGTKGHVRLPFLDPAEGDAAMTAALVRQAAAFAELVRTGRGAGAGVADAVAALEAAELSTGSMESLAI</sequence>
<dbReference type="SUPFAM" id="SSF55347">
    <property type="entry name" value="Glyceraldehyde-3-phosphate dehydrogenase-like, C-terminal domain"/>
    <property type="match status" value="1"/>
</dbReference>
<dbReference type="GO" id="GO:0000166">
    <property type="term" value="F:nucleotide binding"/>
    <property type="evidence" value="ECO:0007669"/>
    <property type="project" value="InterPro"/>
</dbReference>
<dbReference type="Gene3D" id="3.30.360.10">
    <property type="entry name" value="Dihydrodipicolinate Reductase, domain 2"/>
    <property type="match status" value="1"/>
</dbReference>
<evidence type="ECO:0000259" key="4">
    <source>
        <dbReference type="Pfam" id="PF22725"/>
    </source>
</evidence>
<evidence type="ECO:0000256" key="1">
    <source>
        <dbReference type="ARBA" id="ARBA00010928"/>
    </source>
</evidence>
<dbReference type="GO" id="GO:0006740">
    <property type="term" value="P:NADPH regeneration"/>
    <property type="evidence" value="ECO:0007669"/>
    <property type="project" value="TreeGrafter"/>
</dbReference>
<dbReference type="PANTHER" id="PTHR42840:SF3">
    <property type="entry name" value="BINDING ROSSMANN FOLD OXIDOREDUCTASE, PUTATIVE (AFU_ORTHOLOGUE AFUA_2G10240)-RELATED"/>
    <property type="match status" value="1"/>
</dbReference>
<dbReference type="GO" id="GO:0005737">
    <property type="term" value="C:cytoplasm"/>
    <property type="evidence" value="ECO:0007669"/>
    <property type="project" value="TreeGrafter"/>
</dbReference>
<proteinExistence type="inferred from homology"/>
<dbReference type="AlphaFoldDB" id="A0A917X0F5"/>
<dbReference type="PANTHER" id="PTHR42840">
    <property type="entry name" value="NAD(P)-BINDING ROSSMANN-FOLD SUPERFAMILY PROTEIN-RELATED"/>
    <property type="match status" value="1"/>
</dbReference>
<evidence type="ECO:0000313" key="5">
    <source>
        <dbReference type="EMBL" id="GGM47104.1"/>
    </source>
</evidence>
<keyword evidence="2" id="KW-0560">Oxidoreductase</keyword>